<reference evidence="2" key="1">
    <citation type="submission" date="2021-01" db="EMBL/GenBank/DDBJ databases">
        <authorList>
            <person name="Kaushik A."/>
        </authorList>
    </citation>
    <scope>NUCLEOTIDE SEQUENCE</scope>
    <source>
        <strain evidence="2">Type strain: AG8-Rh-89/</strain>
    </source>
</reference>
<evidence type="ECO:0000256" key="1">
    <source>
        <dbReference type="SAM" id="MobiDB-lite"/>
    </source>
</evidence>
<gene>
    <name evidence="2" type="ORF">RDB_LOCUS32765</name>
</gene>
<evidence type="ECO:0000313" key="2">
    <source>
        <dbReference type="EMBL" id="CAE6443379.1"/>
    </source>
</evidence>
<name>A0A8H3AY87_9AGAM</name>
<dbReference type="EMBL" id="CAJMWZ010001819">
    <property type="protein sequence ID" value="CAE6443379.1"/>
    <property type="molecule type" value="Genomic_DNA"/>
</dbReference>
<evidence type="ECO:0000313" key="3">
    <source>
        <dbReference type="Proteomes" id="UP000663850"/>
    </source>
</evidence>
<dbReference type="AlphaFoldDB" id="A0A8H3AY87"/>
<feature type="region of interest" description="Disordered" evidence="1">
    <location>
        <begin position="1"/>
        <end position="23"/>
    </location>
</feature>
<comment type="caution">
    <text evidence="2">The sequence shown here is derived from an EMBL/GenBank/DDBJ whole genome shotgun (WGS) entry which is preliminary data.</text>
</comment>
<feature type="compositionally biased region" description="Basic and acidic residues" evidence="1">
    <location>
        <begin position="90"/>
        <end position="100"/>
    </location>
</feature>
<dbReference type="Proteomes" id="UP000663850">
    <property type="component" value="Unassembled WGS sequence"/>
</dbReference>
<proteinExistence type="predicted"/>
<feature type="region of interest" description="Disordered" evidence="1">
    <location>
        <begin position="81"/>
        <end position="100"/>
    </location>
</feature>
<organism evidence="2 3">
    <name type="scientific">Rhizoctonia solani</name>
    <dbReference type="NCBI Taxonomy" id="456999"/>
    <lineage>
        <taxon>Eukaryota</taxon>
        <taxon>Fungi</taxon>
        <taxon>Dikarya</taxon>
        <taxon>Basidiomycota</taxon>
        <taxon>Agaricomycotina</taxon>
        <taxon>Agaricomycetes</taxon>
        <taxon>Cantharellales</taxon>
        <taxon>Ceratobasidiaceae</taxon>
        <taxon>Rhizoctonia</taxon>
    </lineage>
</organism>
<protein>
    <submittedName>
        <fullName evidence="2">Uncharacterized protein</fullName>
    </submittedName>
</protein>
<accession>A0A8H3AY87</accession>
<sequence length="100" mass="11214">MGRSEDHGKREVKRHRSPRGEAIRGRLSVPLDARWATVAFAAWKPMDQRFAGDGVIITIVRDAIQGFSDVSLIRLLHSSPRSTSTAIEPKYTRSKSDPKE</sequence>